<dbReference type="KEGG" id="thyd:TTHT_1492"/>
<reference evidence="1 2" key="1">
    <citation type="journal article" date="2012" name="Extremophiles">
        <title>Thermotomaculum hydrothermale gen. nov., sp. nov., a novel heterotrophic thermophile within the phylum Acidobacteria from a deep-sea hydrothermal vent chimney in the Southern Okinawa Trough.</title>
        <authorList>
            <person name="Izumi H."/>
            <person name="Nunoura T."/>
            <person name="Miyazaki M."/>
            <person name="Mino S."/>
            <person name="Toki T."/>
            <person name="Takai K."/>
            <person name="Sako Y."/>
            <person name="Sawabe T."/>
            <person name="Nakagawa S."/>
        </authorList>
    </citation>
    <scope>NUCLEOTIDE SEQUENCE [LARGE SCALE GENOMIC DNA]</scope>
    <source>
        <strain evidence="1 2">AC55</strain>
    </source>
</reference>
<protein>
    <submittedName>
        <fullName evidence="1">Uncharacterized protein</fullName>
    </submittedName>
</protein>
<dbReference type="Proteomes" id="UP000595564">
    <property type="component" value="Chromosome"/>
</dbReference>
<accession>A0A7R6Q001</accession>
<name>A0A7R6Q001_9BACT</name>
<evidence type="ECO:0000313" key="1">
    <source>
        <dbReference type="EMBL" id="BBB32998.1"/>
    </source>
</evidence>
<sequence length="226" mass="25594">MVVSYNDNLQFGNSVFHVQTEYYKATGTIICNIFKDGKALKKLKKKVEESQDLNQLISEFHDFVLNRLKEGAKLKEVKQTTAFKFYFPEELKAKIVDIIAPYFGAAMNVIWNDAVNNSPDIEAFVSNLLNDLDENLRVVIEHKVRFIIANSLNFKAGKKGVFIGNVERDKVLLAISPFFGVNANSVLDIAQSLYSGDIDKFKNIILKKYNGDKVSELENSLNRLFG</sequence>
<dbReference type="RefSeq" id="WP_201327297.1">
    <property type="nucleotide sequence ID" value="NZ_AP017470.1"/>
</dbReference>
<gene>
    <name evidence="1" type="ORF">TTHT_1492</name>
</gene>
<keyword evidence="2" id="KW-1185">Reference proteome</keyword>
<evidence type="ECO:0000313" key="2">
    <source>
        <dbReference type="Proteomes" id="UP000595564"/>
    </source>
</evidence>
<dbReference type="AlphaFoldDB" id="A0A7R6Q001"/>
<dbReference type="EMBL" id="AP017470">
    <property type="protein sequence ID" value="BBB32998.1"/>
    <property type="molecule type" value="Genomic_DNA"/>
</dbReference>
<proteinExistence type="predicted"/>
<organism evidence="1 2">
    <name type="scientific">Thermotomaculum hydrothermale</name>
    <dbReference type="NCBI Taxonomy" id="981385"/>
    <lineage>
        <taxon>Bacteria</taxon>
        <taxon>Pseudomonadati</taxon>
        <taxon>Acidobacteriota</taxon>
        <taxon>Holophagae</taxon>
        <taxon>Thermotomaculales</taxon>
        <taxon>Thermotomaculaceae</taxon>
        <taxon>Thermotomaculum</taxon>
    </lineage>
</organism>